<protein>
    <submittedName>
        <fullName evidence="3">Histidine kinase</fullName>
    </submittedName>
</protein>
<name>A0A9X1YCW6_9BURK</name>
<dbReference type="GO" id="GO:0000155">
    <property type="term" value="F:phosphorelay sensor kinase activity"/>
    <property type="evidence" value="ECO:0007669"/>
    <property type="project" value="InterPro"/>
</dbReference>
<dbReference type="PANTHER" id="PTHR34220">
    <property type="entry name" value="SENSOR HISTIDINE KINASE YPDA"/>
    <property type="match status" value="1"/>
</dbReference>
<dbReference type="SUPFAM" id="SSF55874">
    <property type="entry name" value="ATPase domain of HSP90 chaperone/DNA topoisomerase II/histidine kinase"/>
    <property type="match status" value="1"/>
</dbReference>
<evidence type="ECO:0000313" key="3">
    <source>
        <dbReference type="EMBL" id="MCK9684189.1"/>
    </source>
</evidence>
<evidence type="ECO:0000259" key="2">
    <source>
        <dbReference type="Pfam" id="PF06580"/>
    </source>
</evidence>
<gene>
    <name evidence="3" type="ORF">LPC04_00545</name>
</gene>
<dbReference type="EMBL" id="JAJLJH010000001">
    <property type="protein sequence ID" value="MCK9684189.1"/>
    <property type="molecule type" value="Genomic_DNA"/>
</dbReference>
<keyword evidence="1" id="KW-0812">Transmembrane</keyword>
<dbReference type="PANTHER" id="PTHR34220:SF9">
    <property type="entry name" value="SIGNAL TRANSDUCTION HISTIDINE KINASE INTERNAL REGION DOMAIN-CONTAINING PROTEIN"/>
    <property type="match status" value="1"/>
</dbReference>
<dbReference type="Proteomes" id="UP001139353">
    <property type="component" value="Unassembled WGS sequence"/>
</dbReference>
<feature type="domain" description="Signal transduction histidine kinase internal region" evidence="2">
    <location>
        <begin position="176"/>
        <end position="255"/>
    </location>
</feature>
<dbReference type="RefSeq" id="WP_275680223.1">
    <property type="nucleotide sequence ID" value="NZ_JAJLJH010000001.1"/>
</dbReference>
<keyword evidence="3" id="KW-0418">Kinase</keyword>
<keyword evidence="1" id="KW-1133">Transmembrane helix</keyword>
<accession>A0A9X1YCW6</accession>
<keyword evidence="1" id="KW-0472">Membrane</keyword>
<dbReference type="AlphaFoldDB" id="A0A9X1YCW6"/>
<proteinExistence type="predicted"/>
<keyword evidence="4" id="KW-1185">Reference proteome</keyword>
<dbReference type="InterPro" id="IPR010559">
    <property type="entry name" value="Sig_transdc_His_kin_internal"/>
</dbReference>
<feature type="transmembrane region" description="Helical" evidence="1">
    <location>
        <begin position="54"/>
        <end position="76"/>
    </location>
</feature>
<dbReference type="InterPro" id="IPR036890">
    <property type="entry name" value="HATPase_C_sf"/>
</dbReference>
<evidence type="ECO:0000313" key="4">
    <source>
        <dbReference type="Proteomes" id="UP001139353"/>
    </source>
</evidence>
<feature type="transmembrane region" description="Helical" evidence="1">
    <location>
        <begin position="128"/>
        <end position="147"/>
    </location>
</feature>
<dbReference type="Gene3D" id="3.30.565.10">
    <property type="entry name" value="Histidine kinase-like ATPase, C-terminal domain"/>
    <property type="match status" value="1"/>
</dbReference>
<feature type="transmembrane region" description="Helical" evidence="1">
    <location>
        <begin position="88"/>
        <end position="108"/>
    </location>
</feature>
<dbReference type="InterPro" id="IPR050640">
    <property type="entry name" value="Bact_2-comp_sensor_kinase"/>
</dbReference>
<dbReference type="Pfam" id="PF06580">
    <property type="entry name" value="His_kinase"/>
    <property type="match status" value="1"/>
</dbReference>
<evidence type="ECO:0000256" key="1">
    <source>
        <dbReference type="SAM" id="Phobius"/>
    </source>
</evidence>
<reference evidence="3" key="1">
    <citation type="submission" date="2021-11" db="EMBL/GenBank/DDBJ databases">
        <title>BS-T2-15 a new species belonging to the Comamonadaceae family isolated from the soil of a French oak forest.</title>
        <authorList>
            <person name="Mieszkin S."/>
            <person name="Alain K."/>
        </authorList>
    </citation>
    <scope>NUCLEOTIDE SEQUENCE</scope>
    <source>
        <strain evidence="3">BS-T2-15</strain>
    </source>
</reference>
<feature type="transmembrane region" description="Helical" evidence="1">
    <location>
        <begin position="29"/>
        <end position="48"/>
    </location>
</feature>
<keyword evidence="3" id="KW-0808">Transferase</keyword>
<sequence>MSSPLPVVTAGPGAEQAPRSRWALFLRALSPRTIGLTLVFSLLVAVVLNPIFELQFTVLLGRTLFVGFITLVARSAALTWPQRLVPPWVLQSVTVLVAATLATLAVYLLATGGDFNAVVSHEGRVQGFILISGTGTIVGLILALGALERQRDSEAKAMGLELALQRSRLERHAADARLAVLTAQVEPHFLFNTLANVQALVETGSPRAPAVLRSLIAYLKATMPRLDDGDAQLGREMALVRSYLELMHLRMPDRLRFSVDVDPALQGFPCPPMLLLTLVENAVRHGIDPSETGGSIVVTSSRDADVVRLAVRDDGVGMGESSVPGTGLVNLRERLAAFYGGAARLELTEVEPHGLLAEILVDVPATGAARRLS</sequence>
<dbReference type="GO" id="GO:0016020">
    <property type="term" value="C:membrane"/>
    <property type="evidence" value="ECO:0007669"/>
    <property type="project" value="InterPro"/>
</dbReference>
<comment type="caution">
    <text evidence="3">The sequence shown here is derived from an EMBL/GenBank/DDBJ whole genome shotgun (WGS) entry which is preliminary data.</text>
</comment>
<organism evidence="3 4">
    <name type="scientific">Scleromatobacter humisilvae</name>
    <dbReference type="NCBI Taxonomy" id="2897159"/>
    <lineage>
        <taxon>Bacteria</taxon>
        <taxon>Pseudomonadati</taxon>
        <taxon>Pseudomonadota</taxon>
        <taxon>Betaproteobacteria</taxon>
        <taxon>Burkholderiales</taxon>
        <taxon>Sphaerotilaceae</taxon>
        <taxon>Scleromatobacter</taxon>
    </lineage>
</organism>